<evidence type="ECO:0000256" key="2">
    <source>
        <dbReference type="ARBA" id="ARBA00012829"/>
    </source>
</evidence>
<dbReference type="SUPFAM" id="SSF109604">
    <property type="entry name" value="HD-domain/PDEase-like"/>
    <property type="match status" value="1"/>
</dbReference>
<dbReference type="PANTHER" id="PTHR30075:SF2">
    <property type="entry name" value="GLYCINE--TRNA LIGASE, CHLOROPLASTIC_MITOCHONDRIAL 2"/>
    <property type="match status" value="1"/>
</dbReference>
<protein>
    <recommendedName>
        <fullName evidence="2">glycine--tRNA ligase</fullName>
        <ecNumber evidence="2">6.1.1.14</ecNumber>
    </recommendedName>
</protein>
<dbReference type="PRINTS" id="PR01045">
    <property type="entry name" value="TRNASYNTHGB"/>
</dbReference>
<dbReference type="NCBIfam" id="TIGR00211">
    <property type="entry name" value="glyS"/>
    <property type="match status" value="1"/>
</dbReference>
<dbReference type="PROSITE" id="PS50861">
    <property type="entry name" value="AA_TRNA_LIGASE_II_GLYAB"/>
    <property type="match status" value="1"/>
</dbReference>
<comment type="similarity">
    <text evidence="1">Belongs to the class-II aminoacyl-tRNA synthetase family.</text>
</comment>
<keyword evidence="3" id="KW-0436">Ligase</keyword>
<evidence type="ECO:0000256" key="7">
    <source>
        <dbReference type="ARBA" id="ARBA00023146"/>
    </source>
</evidence>
<dbReference type="PANTHER" id="PTHR30075">
    <property type="entry name" value="GLYCYL-TRNA SYNTHETASE"/>
    <property type="match status" value="1"/>
</dbReference>
<gene>
    <name evidence="9" type="ORF">METZ01_LOCUS43228</name>
</gene>
<evidence type="ECO:0000256" key="8">
    <source>
        <dbReference type="ARBA" id="ARBA00047937"/>
    </source>
</evidence>
<name>A0A381RGL1_9ZZZZ</name>
<dbReference type="InterPro" id="IPR015944">
    <property type="entry name" value="Gly-tRNA-synth_bsu"/>
</dbReference>
<evidence type="ECO:0000313" key="9">
    <source>
        <dbReference type="EMBL" id="SUZ90374.1"/>
    </source>
</evidence>
<sequence>VNTYLLEIGLEEMPAQMILPAIEQLKTLANKTCEQHQLSFNDIRTFSTPRRLAVTLAGLPEKQADRIIELKGPPAAIAKDSENNWSKAAQGFAAKNGVDVADLEIREFEGKDYLFVQRQELGKPVPELLQEEAEQWISQLNFPKNMRWGSYRMRFIRPIRWIVSLWNDAVVPLKLEMVEAGNDARGHRFLSSGKRLFSQAADYEKQLEKLYVMADFKKRRESIISQVKKLEQKHGFKVELDEKLLTEVTNLVEWPTVLLGNFEEDFLDLPSEVLITSMAVHQRYFPVFEKTAGSHSTTDSNDAKCSGAGKLLPHFVTVRNGDDKALDTVRRGNAKVLRARLSDARFFYLDDQKRALEDFRSKAEKVVFFQQRGTQNQRVQRIVELSVFIAQKLELSKTQQKHVHRIAELSKFDLETQVVYEFPELQGLMGEKYAHLKNEANLVCRGIREHYHPRNSKDSLPEDVETVPVALADKLDLLTTAFSLDMIPSGAADPYALRRTAQGIIQLILGLGLGLDPEDLTYEAIRLLNEQQKLDLDFAKLQENLLDFLLQRQRWFLQERGIRYDLIEAVLQNQPGKKQPKESRGSRALPVEQLQFADFLSQHLETDIFKRSVEAIVRAENISKKYPNKIVEKIDESALKLPEEKNFFAALQPILDSDQNTRWTPEKYLKQLHSIEPVVTGFFDDVMVMDDDPVKCGNRLWLCMQLAKWSGQHLDLQALVFA</sequence>
<evidence type="ECO:0000256" key="5">
    <source>
        <dbReference type="ARBA" id="ARBA00022840"/>
    </source>
</evidence>
<feature type="non-terminal residue" evidence="9">
    <location>
        <position position="1"/>
    </location>
</feature>
<keyword evidence="4" id="KW-0547">Nucleotide-binding</keyword>
<proteinExistence type="inferred from homology"/>
<keyword evidence="6" id="KW-0648">Protein biosynthesis</keyword>
<dbReference type="GO" id="GO:0006426">
    <property type="term" value="P:glycyl-tRNA aminoacylation"/>
    <property type="evidence" value="ECO:0007669"/>
    <property type="project" value="InterPro"/>
</dbReference>
<evidence type="ECO:0000256" key="6">
    <source>
        <dbReference type="ARBA" id="ARBA00022917"/>
    </source>
</evidence>
<dbReference type="HAMAP" id="MF_00255">
    <property type="entry name" value="Gly_tRNA_synth_beta"/>
    <property type="match status" value="1"/>
</dbReference>
<accession>A0A381RGL1</accession>
<evidence type="ECO:0000256" key="4">
    <source>
        <dbReference type="ARBA" id="ARBA00022741"/>
    </source>
</evidence>
<dbReference type="Pfam" id="PF02092">
    <property type="entry name" value="tRNA_synt_2f"/>
    <property type="match status" value="1"/>
</dbReference>
<evidence type="ECO:0000256" key="3">
    <source>
        <dbReference type="ARBA" id="ARBA00022598"/>
    </source>
</evidence>
<dbReference type="AlphaFoldDB" id="A0A381RGL1"/>
<dbReference type="GO" id="GO:0005829">
    <property type="term" value="C:cytosol"/>
    <property type="evidence" value="ECO:0007669"/>
    <property type="project" value="TreeGrafter"/>
</dbReference>
<evidence type="ECO:0000256" key="1">
    <source>
        <dbReference type="ARBA" id="ARBA00008226"/>
    </source>
</evidence>
<dbReference type="GO" id="GO:0004820">
    <property type="term" value="F:glycine-tRNA ligase activity"/>
    <property type="evidence" value="ECO:0007669"/>
    <property type="project" value="UniProtKB-EC"/>
</dbReference>
<dbReference type="EMBL" id="UINC01001889">
    <property type="protein sequence ID" value="SUZ90374.1"/>
    <property type="molecule type" value="Genomic_DNA"/>
</dbReference>
<dbReference type="InterPro" id="IPR006194">
    <property type="entry name" value="Gly-tRNA-synth_heterodimer"/>
</dbReference>
<reference evidence="9" key="1">
    <citation type="submission" date="2018-05" db="EMBL/GenBank/DDBJ databases">
        <authorList>
            <person name="Lanie J.A."/>
            <person name="Ng W.-L."/>
            <person name="Kazmierczak K.M."/>
            <person name="Andrzejewski T.M."/>
            <person name="Davidsen T.M."/>
            <person name="Wayne K.J."/>
            <person name="Tettelin H."/>
            <person name="Glass J.I."/>
            <person name="Rusch D."/>
            <person name="Podicherti R."/>
            <person name="Tsui H.-C.T."/>
            <person name="Winkler M.E."/>
        </authorList>
    </citation>
    <scope>NUCLEOTIDE SEQUENCE</scope>
</reference>
<comment type="catalytic activity">
    <reaction evidence="8">
        <text>tRNA(Gly) + glycine + ATP = glycyl-tRNA(Gly) + AMP + diphosphate</text>
        <dbReference type="Rhea" id="RHEA:16013"/>
        <dbReference type="Rhea" id="RHEA-COMP:9664"/>
        <dbReference type="Rhea" id="RHEA-COMP:9683"/>
        <dbReference type="ChEBI" id="CHEBI:30616"/>
        <dbReference type="ChEBI" id="CHEBI:33019"/>
        <dbReference type="ChEBI" id="CHEBI:57305"/>
        <dbReference type="ChEBI" id="CHEBI:78442"/>
        <dbReference type="ChEBI" id="CHEBI:78522"/>
        <dbReference type="ChEBI" id="CHEBI:456215"/>
        <dbReference type="EC" id="6.1.1.14"/>
    </reaction>
</comment>
<dbReference type="EC" id="6.1.1.14" evidence="2"/>
<dbReference type="GO" id="GO:0005524">
    <property type="term" value="F:ATP binding"/>
    <property type="evidence" value="ECO:0007669"/>
    <property type="project" value="UniProtKB-KW"/>
</dbReference>
<organism evidence="9">
    <name type="scientific">marine metagenome</name>
    <dbReference type="NCBI Taxonomy" id="408172"/>
    <lineage>
        <taxon>unclassified sequences</taxon>
        <taxon>metagenomes</taxon>
        <taxon>ecological metagenomes</taxon>
    </lineage>
</organism>
<keyword evidence="5" id="KW-0067">ATP-binding</keyword>
<keyword evidence="7" id="KW-0030">Aminoacyl-tRNA synthetase</keyword>